<feature type="non-terminal residue" evidence="2">
    <location>
        <position position="1"/>
    </location>
</feature>
<sequence>LDAITITPTPSSPPQTSAGTKQVPTDVNTPQSPPSPTILYKRKRKSTFVVQDENIETRATSPSSEPIPTIPS</sequence>
<feature type="region of interest" description="Disordered" evidence="1">
    <location>
        <begin position="1"/>
        <end position="72"/>
    </location>
</feature>
<dbReference type="EMBL" id="EU362846">
    <property type="protein sequence ID" value="ABY53437.1"/>
    <property type="molecule type" value="Genomic_RNA"/>
</dbReference>
<evidence type="ECO:0000313" key="2">
    <source>
        <dbReference type="EMBL" id="ABY53437.1"/>
    </source>
</evidence>
<feature type="compositionally biased region" description="Low complexity" evidence="1">
    <location>
        <begin position="60"/>
        <end position="72"/>
    </location>
</feature>
<reference evidence="2" key="2">
    <citation type="journal article" date="2008" name="J. Virol. Methods">
        <title>Evidence for novel viruses by analysis of nucleic acids in virus-like particle fractions from Ambrosia psilostachya.</title>
        <authorList>
            <person name="Melcher U."/>
            <person name="Muthukumar V."/>
            <person name="Wiley G.B."/>
            <person name="Min B.E."/>
            <person name="Palmer M.W."/>
            <person name="Verchot-Lubicz J."/>
            <person name="Ali A."/>
            <person name="Nelson R.S."/>
            <person name="Roe B.A."/>
            <person name="Thapa V."/>
            <person name="Pierce M.L."/>
        </authorList>
    </citation>
    <scope>NUCLEOTIDE SEQUENCE</scope>
    <source>
        <strain evidence="2">05TGP00312</strain>
    </source>
</reference>
<feature type="non-terminal residue" evidence="2">
    <location>
        <position position="72"/>
    </location>
</feature>
<protein>
    <submittedName>
        <fullName evidence="2">FtsH-like protein</fullName>
    </submittedName>
</protein>
<name>B0FXP2_AMBPS</name>
<organism evidence="2">
    <name type="scientific">Ambrosia psilostachya</name>
    <name type="common">Western ragweed</name>
    <name type="synonym">Ambrosia coronopifolia</name>
    <dbReference type="NCBI Taxonomy" id="29715"/>
    <lineage>
        <taxon>Eukaryota</taxon>
        <taxon>Viridiplantae</taxon>
        <taxon>Streptophyta</taxon>
        <taxon>Embryophyta</taxon>
        <taxon>Tracheophyta</taxon>
        <taxon>Spermatophyta</taxon>
        <taxon>Magnoliopsida</taxon>
        <taxon>eudicotyledons</taxon>
        <taxon>Gunneridae</taxon>
        <taxon>Pentapetalae</taxon>
        <taxon>asterids</taxon>
        <taxon>campanulids</taxon>
        <taxon>Asterales</taxon>
        <taxon>Asteraceae</taxon>
        <taxon>Asteroideae</taxon>
        <taxon>Heliantheae alliance</taxon>
        <taxon>Heliantheae</taxon>
        <taxon>Ambrosia</taxon>
    </lineage>
</organism>
<feature type="compositionally biased region" description="Polar residues" evidence="1">
    <location>
        <begin position="18"/>
        <end position="30"/>
    </location>
</feature>
<proteinExistence type="predicted"/>
<dbReference type="AlphaFoldDB" id="B0FXP2"/>
<evidence type="ECO:0000256" key="1">
    <source>
        <dbReference type="SAM" id="MobiDB-lite"/>
    </source>
</evidence>
<reference evidence="2" key="1">
    <citation type="submission" date="2007-12" db="EMBL/GenBank/DDBJ databases">
        <authorList>
            <person name="Melcher U.K."/>
            <person name="Muthukumar V."/>
            <person name="Wiley G.B."/>
            <person name="Min B.E."/>
            <person name="Palmer M.W."/>
            <person name="Verchot-Lubicz J."/>
            <person name="Nelson R.S."/>
            <person name="Roe B.A."/>
            <person name="Thapa V."/>
            <person name="Pierce M.L."/>
        </authorList>
    </citation>
    <scope>NUCLEOTIDE SEQUENCE</scope>
    <source>
        <strain evidence="2">05TGP00312</strain>
    </source>
</reference>
<accession>B0FXP2</accession>
<feature type="compositionally biased region" description="Low complexity" evidence="1">
    <location>
        <begin position="1"/>
        <end position="17"/>
    </location>
</feature>